<name>A0A0V0U9E6_9BILA</name>
<evidence type="ECO:0000313" key="1">
    <source>
        <dbReference type="EMBL" id="KRX47787.1"/>
    </source>
</evidence>
<protein>
    <submittedName>
        <fullName evidence="1">Uncharacterized protein</fullName>
    </submittedName>
</protein>
<sequence length="40" mass="4945">FSFRIFESSARRRRRRRSNTRAEWLFLPVSRLLITIYQSA</sequence>
<feature type="non-terminal residue" evidence="1">
    <location>
        <position position="1"/>
    </location>
</feature>
<dbReference type="Proteomes" id="UP000055048">
    <property type="component" value="Unassembled WGS sequence"/>
</dbReference>
<proteinExistence type="predicted"/>
<accession>A0A0V0U9E6</accession>
<dbReference type="EMBL" id="JYDJ01000038">
    <property type="protein sequence ID" value="KRX47787.1"/>
    <property type="molecule type" value="Genomic_DNA"/>
</dbReference>
<organism evidence="1 2">
    <name type="scientific">Trichinella murrelli</name>
    <dbReference type="NCBI Taxonomy" id="144512"/>
    <lineage>
        <taxon>Eukaryota</taxon>
        <taxon>Metazoa</taxon>
        <taxon>Ecdysozoa</taxon>
        <taxon>Nematoda</taxon>
        <taxon>Enoplea</taxon>
        <taxon>Dorylaimia</taxon>
        <taxon>Trichinellida</taxon>
        <taxon>Trichinellidae</taxon>
        <taxon>Trichinella</taxon>
    </lineage>
</organism>
<comment type="caution">
    <text evidence="1">The sequence shown here is derived from an EMBL/GenBank/DDBJ whole genome shotgun (WGS) entry which is preliminary data.</text>
</comment>
<reference evidence="1 2" key="1">
    <citation type="submission" date="2015-01" db="EMBL/GenBank/DDBJ databases">
        <title>Evolution of Trichinella species and genotypes.</title>
        <authorList>
            <person name="Korhonen P.K."/>
            <person name="Edoardo P."/>
            <person name="Giuseppe L.R."/>
            <person name="Gasser R.B."/>
        </authorList>
    </citation>
    <scope>NUCLEOTIDE SEQUENCE [LARGE SCALE GENOMIC DNA]</scope>
    <source>
        <strain evidence="1">ISS417</strain>
    </source>
</reference>
<evidence type="ECO:0000313" key="2">
    <source>
        <dbReference type="Proteomes" id="UP000055048"/>
    </source>
</evidence>
<dbReference type="AlphaFoldDB" id="A0A0V0U9E6"/>
<gene>
    <name evidence="1" type="ORF">T05_13145</name>
</gene>
<keyword evidence="2" id="KW-1185">Reference proteome</keyword>